<organism evidence="2 3">
    <name type="scientific">Rhodosorus marinus</name>
    <dbReference type="NCBI Taxonomy" id="101924"/>
    <lineage>
        <taxon>Eukaryota</taxon>
        <taxon>Rhodophyta</taxon>
        <taxon>Stylonematophyceae</taxon>
        <taxon>Stylonematales</taxon>
        <taxon>Stylonemataceae</taxon>
        <taxon>Rhodosorus</taxon>
    </lineage>
</organism>
<dbReference type="GO" id="GO:0019888">
    <property type="term" value="F:protein phosphatase regulator activity"/>
    <property type="evidence" value="ECO:0007669"/>
    <property type="project" value="TreeGrafter"/>
</dbReference>
<proteinExistence type="predicted"/>
<dbReference type="PANTHER" id="PTHR14095:SF0">
    <property type="entry name" value="MIP22305P"/>
    <property type="match status" value="1"/>
</dbReference>
<dbReference type="Gene3D" id="1.10.238.10">
    <property type="entry name" value="EF-hand"/>
    <property type="match status" value="1"/>
</dbReference>
<sequence>MSYLLVEVASDSGLGEGEFSGASDSDGARKSPVSPGYSLRIDEDSDYDGGDGADPSTPAVVGMQTEREEREADEAAVRVAAPDTASAQKLSVTERIEIFAALLGNMTKMDVQPHRNLAQLEGSGSASSYVKDHAVRERAPQTSGLHPGQYRTKPAPRPVGPTSRPEPDKKSSSEQSDSAVAKKVKDISDLKIPSVRKPVGLEDTAQKRERTAILAMFDRSNGSVGAQNFRRLAYLCGIPLCSAQALYIAVNSYDNMRQAKNGRRTPRATSGEASVSFAQFTKFYKEQLIGWDPESRLFNVLRKPKDRAVHVRALEAIISVFLSELFRSKRQDKKLPKSYIGTYAKIGTAVVAFGIHAGRRTFVLRELKRAGLCKALLRVERGRNEGLLEGLKLEYLERVRREFSIAAGGSSTSAKPLTLKDLTMYSAERGLLTPLCMDLVFARYCNGKEMDVFQFTQFLMSVGDPYGLHSSEYLLPIIDADMNGKVSMEDALTIFKEKKRILFRRRVQMMDFDSYWAQLRDQVQALDPEQGEELALNRREIILSSLRVRSFVIRSLLLVNEAVDVADISGSVGDADLEKFHKKPTKHL</sequence>
<evidence type="ECO:0000256" key="1">
    <source>
        <dbReference type="SAM" id="MobiDB-lite"/>
    </source>
</evidence>
<gene>
    <name evidence="2" type="ORF">NDN08_000201</name>
</gene>
<keyword evidence="3" id="KW-1185">Reference proteome</keyword>
<evidence type="ECO:0000313" key="2">
    <source>
        <dbReference type="EMBL" id="KAJ8900902.1"/>
    </source>
</evidence>
<name>A0AAV8UHV0_9RHOD</name>
<comment type="caution">
    <text evidence="2">The sequence shown here is derived from an EMBL/GenBank/DDBJ whole genome shotgun (WGS) entry which is preliminary data.</text>
</comment>
<feature type="region of interest" description="Disordered" evidence="1">
    <location>
        <begin position="9"/>
        <end position="58"/>
    </location>
</feature>
<dbReference type="GO" id="GO:0000159">
    <property type="term" value="C:protein phosphatase type 2A complex"/>
    <property type="evidence" value="ECO:0007669"/>
    <property type="project" value="TreeGrafter"/>
</dbReference>
<dbReference type="Proteomes" id="UP001157974">
    <property type="component" value="Unassembled WGS sequence"/>
</dbReference>
<dbReference type="AlphaFoldDB" id="A0AAV8UHV0"/>
<reference evidence="2 3" key="1">
    <citation type="journal article" date="2023" name="Nat. Commun.">
        <title>Origin of minicircular mitochondrial genomes in red algae.</title>
        <authorList>
            <person name="Lee Y."/>
            <person name="Cho C.H."/>
            <person name="Lee Y.M."/>
            <person name="Park S.I."/>
            <person name="Yang J.H."/>
            <person name="West J.A."/>
            <person name="Bhattacharya D."/>
            <person name="Yoon H.S."/>
        </authorList>
    </citation>
    <scope>NUCLEOTIDE SEQUENCE [LARGE SCALE GENOMIC DNA]</scope>
    <source>
        <strain evidence="2 3">CCMP1338</strain>
        <tissue evidence="2">Whole cell</tissue>
    </source>
</reference>
<protein>
    <recommendedName>
        <fullName evidence="4">Calmodulin</fullName>
    </recommendedName>
</protein>
<evidence type="ECO:0008006" key="4">
    <source>
        <dbReference type="Google" id="ProtNLM"/>
    </source>
</evidence>
<feature type="region of interest" description="Disordered" evidence="1">
    <location>
        <begin position="135"/>
        <end position="183"/>
    </location>
</feature>
<accession>A0AAV8UHV0</accession>
<evidence type="ECO:0000313" key="3">
    <source>
        <dbReference type="Proteomes" id="UP001157974"/>
    </source>
</evidence>
<dbReference type="EMBL" id="JAMWBK010000013">
    <property type="protein sequence ID" value="KAJ8900902.1"/>
    <property type="molecule type" value="Genomic_DNA"/>
</dbReference>
<dbReference type="PANTHER" id="PTHR14095">
    <property type="entry name" value="PHOSPHATASE 2A REGULATORY SUBUNIT-RELATED"/>
    <property type="match status" value="1"/>
</dbReference>